<sequence length="132" mass="14464">MAKWNYDATDVKVIADSEPMYGYQPGDMVSGERANNSEDYDVDAQGWGVFSTNNDIHGTITINLSAGSPANLKLMALANAHKEFTLSVTTPHERVYSNQAKIQKVPSFGAGTKTGVKAWVILCIDYNDEMNE</sequence>
<dbReference type="RefSeq" id="WP_042750524.1">
    <property type="nucleotide sequence ID" value="NZ_CABMJF010000020.1"/>
</dbReference>
<dbReference type="Proteomes" id="UP000307074">
    <property type="component" value="Chromosome"/>
</dbReference>
<accession>A0A0D0GW29</accession>
<protein>
    <recommendedName>
        <fullName evidence="4">DUF3277 family protein</fullName>
    </recommendedName>
</protein>
<gene>
    <name evidence="2" type="ORF">ORR04_05255</name>
    <name evidence="1" type="ORF">UCCLBBS449_1629</name>
</gene>
<dbReference type="Proteomes" id="UP001164768">
    <property type="component" value="Chromosome"/>
</dbReference>
<evidence type="ECO:0000313" key="1">
    <source>
        <dbReference type="EMBL" id="QCZ53564.1"/>
    </source>
</evidence>
<evidence type="ECO:0008006" key="4">
    <source>
        <dbReference type="Google" id="ProtNLM"/>
    </source>
</evidence>
<dbReference type="EMBL" id="CP113117">
    <property type="protein sequence ID" value="WAD02587.1"/>
    <property type="molecule type" value="Genomic_DNA"/>
</dbReference>
<reference evidence="1 3" key="1">
    <citation type="submission" date="2018-07" db="EMBL/GenBank/DDBJ databases">
        <authorList>
            <person name="Feyereisen M."/>
        </authorList>
    </citation>
    <scope>NUCLEOTIDE SEQUENCE [LARGE SCALE GENOMIC DNA]</scope>
    <source>
        <strain evidence="1 3">UCCLBBS449</strain>
    </source>
</reference>
<dbReference type="AlphaFoldDB" id="A0A0D0GW29"/>
<organism evidence="1 3">
    <name type="scientific">Levilactobacillus brevis</name>
    <name type="common">Lactobacillus brevis</name>
    <dbReference type="NCBI Taxonomy" id="1580"/>
    <lineage>
        <taxon>Bacteria</taxon>
        <taxon>Bacillati</taxon>
        <taxon>Bacillota</taxon>
        <taxon>Bacilli</taxon>
        <taxon>Lactobacillales</taxon>
        <taxon>Lactobacillaceae</taxon>
        <taxon>Levilactobacillus</taxon>
    </lineage>
</organism>
<proteinExistence type="predicted"/>
<dbReference type="EMBL" id="CP031198">
    <property type="protein sequence ID" value="QCZ53564.1"/>
    <property type="molecule type" value="Genomic_DNA"/>
</dbReference>
<reference evidence="2" key="2">
    <citation type="submission" date="2022-11" db="EMBL/GenBank/DDBJ databases">
        <title>Whole genome sequence of Levilactobacillus brevis SMB091.</title>
        <authorList>
            <person name="Kim J.-M."/>
            <person name="Kim O.-C."/>
            <person name="Choi Y.H."/>
            <person name="Han N.S."/>
            <person name="Hurh B."/>
        </authorList>
    </citation>
    <scope>NUCLEOTIDE SEQUENCE</scope>
    <source>
        <strain evidence="2">SMB091</strain>
    </source>
</reference>
<evidence type="ECO:0000313" key="3">
    <source>
        <dbReference type="Proteomes" id="UP000307074"/>
    </source>
</evidence>
<evidence type="ECO:0000313" key="2">
    <source>
        <dbReference type="EMBL" id="WAD02587.1"/>
    </source>
</evidence>
<name>A0A0D0GW29_LEVBR</name>